<dbReference type="InterPro" id="IPR036047">
    <property type="entry name" value="F-box-like_dom_sf"/>
</dbReference>
<sequence>MQERQSEIRPRFASTDTKDVATTCPLSFSAAMALPSEIWVLVFCHCDVQGLVSLGQVNRLLFEILRSPSMERVLETAVTGACPFMSHSELFDCDLGGSEPRLNGWLGSALVLNKRMQKHNVLLADFVEKTPASNEYSYLTGLHGLSTTQYSPGMQRLLSADESSFERQMALRKTKGALEDMLGVEGEEETKFFDNGVELAAHKGTKMVLARWKDGQLDLDNAHLLSIGEGGEAGSRTCLSQLTSHTLIIKSKDCYHSYYLLKEHHHLQLVHLFTLQALVPPPVFDYNGYLWTILNHQLVSIFTSFNDNSCNSYTTNMEPVHLPNKPLSRTFCTLAETPFRHRNGMKRFLLLSENPYSTCDLFVDLKTGQKYASRPLEAHDKVYPVMDRQRLCFVKRS</sequence>
<dbReference type="Proteomes" id="UP000182444">
    <property type="component" value="Chromosome 1D"/>
</dbReference>
<dbReference type="CDD" id="cd09917">
    <property type="entry name" value="F-box_SF"/>
    <property type="match status" value="1"/>
</dbReference>
<accession>A0A1D8NEJ6</accession>
<dbReference type="EMBL" id="CP017556">
    <property type="protein sequence ID" value="AOW04052.1"/>
    <property type="molecule type" value="Genomic_DNA"/>
</dbReference>
<organism evidence="1 2">
    <name type="scientific">Yarrowia lipolytica</name>
    <name type="common">Candida lipolytica</name>
    <dbReference type="NCBI Taxonomy" id="4952"/>
    <lineage>
        <taxon>Eukaryota</taxon>
        <taxon>Fungi</taxon>
        <taxon>Dikarya</taxon>
        <taxon>Ascomycota</taxon>
        <taxon>Saccharomycotina</taxon>
        <taxon>Dipodascomycetes</taxon>
        <taxon>Dipodascales</taxon>
        <taxon>Dipodascales incertae sedis</taxon>
        <taxon>Yarrowia</taxon>
    </lineage>
</organism>
<evidence type="ECO:0008006" key="3">
    <source>
        <dbReference type="Google" id="ProtNLM"/>
    </source>
</evidence>
<dbReference type="VEuPathDB" id="FungiDB:YALI0_D14366g"/>
<gene>
    <name evidence="1" type="ORF">YALI1_D17507g</name>
</gene>
<evidence type="ECO:0000313" key="2">
    <source>
        <dbReference type="Proteomes" id="UP000182444"/>
    </source>
</evidence>
<dbReference type="RefSeq" id="XP_502818.4">
    <property type="nucleotide sequence ID" value="XM_502818.4"/>
</dbReference>
<protein>
    <recommendedName>
        <fullName evidence="3">F-box domain-containing protein</fullName>
    </recommendedName>
</protein>
<dbReference type="AlphaFoldDB" id="A0A1D8NEJ6"/>
<proteinExistence type="predicted"/>
<reference evidence="1 2" key="1">
    <citation type="journal article" date="2016" name="PLoS ONE">
        <title>Sequence Assembly of Yarrowia lipolytica Strain W29/CLIB89 Shows Transposable Element Diversity.</title>
        <authorList>
            <person name="Magnan C."/>
            <person name="Yu J."/>
            <person name="Chang I."/>
            <person name="Jahn E."/>
            <person name="Kanomata Y."/>
            <person name="Wu J."/>
            <person name="Zeller M."/>
            <person name="Oakes M."/>
            <person name="Baldi P."/>
            <person name="Sandmeyer S."/>
        </authorList>
    </citation>
    <scope>NUCLEOTIDE SEQUENCE [LARGE SCALE GENOMIC DNA]</scope>
    <source>
        <strain evidence="2">CLIB89(W29)</strain>
    </source>
</reference>
<evidence type="ECO:0000313" key="1">
    <source>
        <dbReference type="EMBL" id="AOW04052.1"/>
    </source>
</evidence>
<dbReference type="GeneID" id="2910238"/>
<dbReference type="SUPFAM" id="SSF81383">
    <property type="entry name" value="F-box domain"/>
    <property type="match status" value="1"/>
</dbReference>
<dbReference type="KEGG" id="yli:2910238"/>
<name>A0A1D8NEJ6_YARLL</name>
<dbReference type="VEuPathDB" id="FungiDB:YALI1_D17507g"/>